<dbReference type="InterPro" id="IPR020904">
    <property type="entry name" value="Sc_DH/Rdtase_CS"/>
</dbReference>
<dbReference type="AlphaFoldDB" id="A0A4S8MGW9"/>
<dbReference type="GO" id="GO:0050664">
    <property type="term" value="F:oxidoreductase activity, acting on NAD(P)H, oxygen as acceptor"/>
    <property type="evidence" value="ECO:0007669"/>
    <property type="project" value="TreeGrafter"/>
</dbReference>
<keyword evidence="2" id="KW-0521">NADP</keyword>
<name>A0A4S8MGW9_DENBC</name>
<dbReference type="Pfam" id="PF13561">
    <property type="entry name" value="adh_short_C2"/>
    <property type="match status" value="1"/>
</dbReference>
<keyword evidence="3" id="KW-0560">Oxidoreductase</keyword>
<dbReference type="FunFam" id="3.40.50.720:FF:000084">
    <property type="entry name" value="Short-chain dehydrogenase reductase"/>
    <property type="match status" value="1"/>
</dbReference>
<evidence type="ECO:0000313" key="4">
    <source>
        <dbReference type="EMBL" id="THV01923.1"/>
    </source>
</evidence>
<comment type="similarity">
    <text evidence="1">Belongs to the short-chain dehydrogenases/reductases (SDR) family.</text>
</comment>
<accession>A0A4S8MGW9</accession>
<dbReference type="InterPro" id="IPR002347">
    <property type="entry name" value="SDR_fam"/>
</dbReference>
<dbReference type="PRINTS" id="PR00080">
    <property type="entry name" value="SDRFAMILY"/>
</dbReference>
<proteinExistence type="inferred from homology"/>
<dbReference type="SUPFAM" id="SSF51735">
    <property type="entry name" value="NAD(P)-binding Rossmann-fold domains"/>
    <property type="match status" value="1"/>
</dbReference>
<organism evidence="4 5">
    <name type="scientific">Dendrothele bispora (strain CBS 962.96)</name>
    <dbReference type="NCBI Taxonomy" id="1314807"/>
    <lineage>
        <taxon>Eukaryota</taxon>
        <taxon>Fungi</taxon>
        <taxon>Dikarya</taxon>
        <taxon>Basidiomycota</taxon>
        <taxon>Agaricomycotina</taxon>
        <taxon>Agaricomycetes</taxon>
        <taxon>Agaricomycetidae</taxon>
        <taxon>Agaricales</taxon>
        <taxon>Agaricales incertae sedis</taxon>
        <taxon>Dendrothele</taxon>
    </lineage>
</organism>
<dbReference type="PRINTS" id="PR00081">
    <property type="entry name" value="GDHRDH"/>
</dbReference>
<sequence>MPNDAPTAAARDELTSRVLPQMVFSDASNPLTAPLKAPEGLSPDACSQRRFSIEGNAIVTGGSGYLALTAIRALLEHGASGISILDVGPSLSKAETGISQLRQDFPQSTIIAFEVDVRDPTLVESVVKRTVEKLGSVDMLLCFAGVVGTAHAHEYSLDEWKRLLDINTTGSWICAQAVGKQMIHQGTGGSILFIASISAHHVNFPQPQVAYNVSKAGILQMARSLAAEWARFGIRVNSISPGYMDTILNHGAGLDEGRNIWASRNPMGRMGDPEELTGPVVLLSSKVAGRYITGTDIMVDGTPFSGDLDG</sequence>
<dbReference type="Gene3D" id="3.40.50.720">
    <property type="entry name" value="NAD(P)-binding Rossmann-like Domain"/>
    <property type="match status" value="1"/>
</dbReference>
<evidence type="ECO:0000256" key="2">
    <source>
        <dbReference type="ARBA" id="ARBA00022857"/>
    </source>
</evidence>
<gene>
    <name evidence="4" type="ORF">K435DRAFT_853342</name>
</gene>
<dbReference type="EMBL" id="ML179083">
    <property type="protein sequence ID" value="THV01923.1"/>
    <property type="molecule type" value="Genomic_DNA"/>
</dbReference>
<dbReference type="Proteomes" id="UP000297245">
    <property type="component" value="Unassembled WGS sequence"/>
</dbReference>
<dbReference type="OrthoDB" id="1888931at2759"/>
<dbReference type="PANTHER" id="PTHR43008">
    <property type="entry name" value="BENZIL REDUCTASE"/>
    <property type="match status" value="1"/>
</dbReference>
<evidence type="ECO:0000256" key="3">
    <source>
        <dbReference type="ARBA" id="ARBA00023002"/>
    </source>
</evidence>
<dbReference type="GO" id="GO:0016616">
    <property type="term" value="F:oxidoreductase activity, acting on the CH-OH group of donors, NAD or NADP as acceptor"/>
    <property type="evidence" value="ECO:0007669"/>
    <property type="project" value="UniProtKB-ARBA"/>
</dbReference>
<dbReference type="InterPro" id="IPR036291">
    <property type="entry name" value="NAD(P)-bd_dom_sf"/>
</dbReference>
<keyword evidence="5" id="KW-1185">Reference proteome</keyword>
<dbReference type="PANTHER" id="PTHR43008:SF4">
    <property type="entry name" value="CHAIN DEHYDROGENASE, PUTATIVE (AFU_ORTHOLOGUE AFUA_4G08710)-RELATED"/>
    <property type="match status" value="1"/>
</dbReference>
<protein>
    <submittedName>
        <fullName evidence="4">NAD(P)-binding protein</fullName>
    </submittedName>
</protein>
<evidence type="ECO:0000256" key="1">
    <source>
        <dbReference type="ARBA" id="ARBA00006484"/>
    </source>
</evidence>
<evidence type="ECO:0000313" key="5">
    <source>
        <dbReference type="Proteomes" id="UP000297245"/>
    </source>
</evidence>
<reference evidence="4 5" key="1">
    <citation type="journal article" date="2019" name="Nat. Ecol. Evol.">
        <title>Megaphylogeny resolves global patterns of mushroom evolution.</title>
        <authorList>
            <person name="Varga T."/>
            <person name="Krizsan K."/>
            <person name="Foldi C."/>
            <person name="Dima B."/>
            <person name="Sanchez-Garcia M."/>
            <person name="Sanchez-Ramirez S."/>
            <person name="Szollosi G.J."/>
            <person name="Szarkandi J.G."/>
            <person name="Papp V."/>
            <person name="Albert L."/>
            <person name="Andreopoulos W."/>
            <person name="Angelini C."/>
            <person name="Antonin V."/>
            <person name="Barry K.W."/>
            <person name="Bougher N.L."/>
            <person name="Buchanan P."/>
            <person name="Buyck B."/>
            <person name="Bense V."/>
            <person name="Catcheside P."/>
            <person name="Chovatia M."/>
            <person name="Cooper J."/>
            <person name="Damon W."/>
            <person name="Desjardin D."/>
            <person name="Finy P."/>
            <person name="Geml J."/>
            <person name="Haridas S."/>
            <person name="Hughes K."/>
            <person name="Justo A."/>
            <person name="Karasinski D."/>
            <person name="Kautmanova I."/>
            <person name="Kiss B."/>
            <person name="Kocsube S."/>
            <person name="Kotiranta H."/>
            <person name="LaButti K.M."/>
            <person name="Lechner B.E."/>
            <person name="Liimatainen K."/>
            <person name="Lipzen A."/>
            <person name="Lukacs Z."/>
            <person name="Mihaltcheva S."/>
            <person name="Morgado L.N."/>
            <person name="Niskanen T."/>
            <person name="Noordeloos M.E."/>
            <person name="Ohm R.A."/>
            <person name="Ortiz-Santana B."/>
            <person name="Ovrebo C."/>
            <person name="Racz N."/>
            <person name="Riley R."/>
            <person name="Savchenko A."/>
            <person name="Shiryaev A."/>
            <person name="Soop K."/>
            <person name="Spirin V."/>
            <person name="Szebenyi C."/>
            <person name="Tomsovsky M."/>
            <person name="Tulloss R.E."/>
            <person name="Uehling J."/>
            <person name="Grigoriev I.V."/>
            <person name="Vagvolgyi C."/>
            <person name="Papp T."/>
            <person name="Martin F.M."/>
            <person name="Miettinen O."/>
            <person name="Hibbett D.S."/>
            <person name="Nagy L.G."/>
        </authorList>
    </citation>
    <scope>NUCLEOTIDE SEQUENCE [LARGE SCALE GENOMIC DNA]</scope>
    <source>
        <strain evidence="4 5">CBS 962.96</strain>
    </source>
</reference>
<dbReference type="PROSITE" id="PS00061">
    <property type="entry name" value="ADH_SHORT"/>
    <property type="match status" value="1"/>
</dbReference>